<evidence type="ECO:0000256" key="3">
    <source>
        <dbReference type="ARBA" id="ARBA00022729"/>
    </source>
</evidence>
<comment type="subcellular location">
    <subcellularLocation>
        <location evidence="1">Cell envelope</location>
    </subcellularLocation>
</comment>
<evidence type="ECO:0000256" key="2">
    <source>
        <dbReference type="ARBA" id="ARBA00007639"/>
    </source>
</evidence>
<dbReference type="CDD" id="cd06309">
    <property type="entry name" value="PBP1_galactofuranose_YtfQ-like"/>
    <property type="match status" value="1"/>
</dbReference>
<gene>
    <name evidence="5" type="ORF">ENS59_00425</name>
</gene>
<sequence>MNRFIRGIHAILFTMLIIGCNQSRHVGTDSKPIVLGYSQLGDESTWRTQNSRSIMDAAKQSGIKIMFDDAMQKAENQIKAIRSFIAYKVDVIAFSPLVETGWDTVLEEAKAAGIPVIIVDRMINTADDSLYTCFIGSDFYAEGRRAGEFLIKKFRNRQDPVRIVEIGGTANSTPAIGRYEGFRSIISSDPKFQVIFSEDGDFMRSKGKEIMQKIYQLYDPKTIEVLYSHNDDMTFGAIEVMEAYGIRPGKDIVIISVDATQRIIDYLKAGKVNCVIECNPNSGPLVMLITHKIVAGENVEKHMFIEEKVFDEYTDFSTITDRGY</sequence>
<dbReference type="GO" id="GO:0030246">
    <property type="term" value="F:carbohydrate binding"/>
    <property type="evidence" value="ECO:0007669"/>
    <property type="project" value="UniProtKB-ARBA"/>
</dbReference>
<name>A0A7C3IHP0_9SPIR</name>
<dbReference type="Pfam" id="PF13407">
    <property type="entry name" value="Peripla_BP_4"/>
    <property type="match status" value="1"/>
</dbReference>
<accession>A0A7C3IHP0</accession>
<protein>
    <submittedName>
        <fullName evidence="5">ABC transporter substrate-binding protein</fullName>
    </submittedName>
</protein>
<evidence type="ECO:0000259" key="4">
    <source>
        <dbReference type="Pfam" id="PF13407"/>
    </source>
</evidence>
<dbReference type="PANTHER" id="PTHR46847">
    <property type="entry name" value="D-ALLOSE-BINDING PERIPLASMIC PROTEIN-RELATED"/>
    <property type="match status" value="1"/>
</dbReference>
<reference evidence="5" key="1">
    <citation type="journal article" date="2020" name="mSystems">
        <title>Genome- and Community-Level Interaction Insights into Carbon Utilization and Element Cycling Functions of Hydrothermarchaeota in Hydrothermal Sediment.</title>
        <authorList>
            <person name="Zhou Z."/>
            <person name="Liu Y."/>
            <person name="Xu W."/>
            <person name="Pan J."/>
            <person name="Luo Z.H."/>
            <person name="Li M."/>
        </authorList>
    </citation>
    <scope>NUCLEOTIDE SEQUENCE [LARGE SCALE GENOMIC DNA]</scope>
    <source>
        <strain evidence="5">SpSt-503</strain>
    </source>
</reference>
<feature type="domain" description="Periplasmic binding protein" evidence="4">
    <location>
        <begin position="43"/>
        <end position="276"/>
    </location>
</feature>
<dbReference type="PANTHER" id="PTHR46847:SF3">
    <property type="entry name" value="GALACTOFURANOSE-BINDING PROTEIN YTFQ"/>
    <property type="match status" value="1"/>
</dbReference>
<dbReference type="GO" id="GO:0030313">
    <property type="term" value="C:cell envelope"/>
    <property type="evidence" value="ECO:0007669"/>
    <property type="project" value="UniProtKB-SubCell"/>
</dbReference>
<dbReference type="InterPro" id="IPR028082">
    <property type="entry name" value="Peripla_BP_I"/>
</dbReference>
<dbReference type="SUPFAM" id="SSF53822">
    <property type="entry name" value="Periplasmic binding protein-like I"/>
    <property type="match status" value="1"/>
</dbReference>
<dbReference type="EMBL" id="DSVL01000012">
    <property type="protein sequence ID" value="HFH27967.1"/>
    <property type="molecule type" value="Genomic_DNA"/>
</dbReference>
<evidence type="ECO:0000313" key="5">
    <source>
        <dbReference type="EMBL" id="HFH27967.1"/>
    </source>
</evidence>
<dbReference type="Gene3D" id="3.40.50.2300">
    <property type="match status" value="2"/>
</dbReference>
<comment type="similarity">
    <text evidence="2">Belongs to the bacterial solute-binding protein 2 family.</text>
</comment>
<comment type="caution">
    <text evidence="5">The sequence shown here is derived from an EMBL/GenBank/DDBJ whole genome shotgun (WGS) entry which is preliminary data.</text>
</comment>
<organism evidence="5">
    <name type="scientific">Gracilinema caldarium</name>
    <dbReference type="NCBI Taxonomy" id="215591"/>
    <lineage>
        <taxon>Bacteria</taxon>
        <taxon>Pseudomonadati</taxon>
        <taxon>Spirochaetota</taxon>
        <taxon>Spirochaetia</taxon>
        <taxon>Spirochaetales</taxon>
        <taxon>Breznakiellaceae</taxon>
        <taxon>Gracilinema</taxon>
    </lineage>
</organism>
<dbReference type="AlphaFoldDB" id="A0A7C3IHP0"/>
<dbReference type="PROSITE" id="PS51257">
    <property type="entry name" value="PROKAR_LIPOPROTEIN"/>
    <property type="match status" value="1"/>
</dbReference>
<dbReference type="InterPro" id="IPR025997">
    <property type="entry name" value="SBP_2_dom"/>
</dbReference>
<keyword evidence="3" id="KW-0732">Signal</keyword>
<evidence type="ECO:0000256" key="1">
    <source>
        <dbReference type="ARBA" id="ARBA00004196"/>
    </source>
</evidence>
<proteinExistence type="inferred from homology"/>